<dbReference type="AlphaFoldDB" id="K6DHV6"/>
<evidence type="ECO:0000313" key="4">
    <source>
        <dbReference type="EMBL" id="EKN67889.1"/>
    </source>
</evidence>
<evidence type="ECO:0000313" key="5">
    <source>
        <dbReference type="Proteomes" id="UP000006315"/>
    </source>
</evidence>
<dbReference type="InterPro" id="IPR009057">
    <property type="entry name" value="Homeodomain-like_sf"/>
</dbReference>
<reference evidence="4 5" key="1">
    <citation type="journal article" date="2012" name="Front. Microbiol.">
        <title>Redundancy and modularity in membrane-associated dissimilatory nitrate reduction in Bacillus.</title>
        <authorList>
            <person name="Heylen K."/>
            <person name="Keltjens J."/>
        </authorList>
    </citation>
    <scope>NUCLEOTIDE SEQUENCE [LARGE SCALE GENOMIC DNA]</scope>
    <source>
        <strain evidence="4 5">LMG 9581</strain>
    </source>
</reference>
<evidence type="ECO:0000256" key="2">
    <source>
        <dbReference type="PROSITE-ProRule" id="PRU00335"/>
    </source>
</evidence>
<keyword evidence="5" id="KW-1185">Reference proteome</keyword>
<dbReference type="Pfam" id="PF17924">
    <property type="entry name" value="TetR_C_19"/>
    <property type="match status" value="1"/>
</dbReference>
<organism evidence="4 5">
    <name type="scientific">Schinkia azotoformans LMG 9581</name>
    <dbReference type="NCBI Taxonomy" id="1131731"/>
    <lineage>
        <taxon>Bacteria</taxon>
        <taxon>Bacillati</taxon>
        <taxon>Bacillota</taxon>
        <taxon>Bacilli</taxon>
        <taxon>Bacillales</taxon>
        <taxon>Bacillaceae</taxon>
        <taxon>Calidifontibacillus/Schinkia group</taxon>
        <taxon>Schinkia</taxon>
    </lineage>
</organism>
<dbReference type="InterPro" id="IPR001647">
    <property type="entry name" value="HTH_TetR"/>
</dbReference>
<evidence type="ECO:0000256" key="1">
    <source>
        <dbReference type="ARBA" id="ARBA00023125"/>
    </source>
</evidence>
<feature type="DNA-binding region" description="H-T-H motif" evidence="2">
    <location>
        <begin position="34"/>
        <end position="53"/>
    </location>
</feature>
<proteinExistence type="predicted"/>
<keyword evidence="1 2" id="KW-0238">DNA-binding</keyword>
<dbReference type="SUPFAM" id="SSF46689">
    <property type="entry name" value="Homeodomain-like"/>
    <property type="match status" value="1"/>
</dbReference>
<name>K6DHV6_SCHAZ</name>
<dbReference type="PROSITE" id="PS50977">
    <property type="entry name" value="HTH_TETR_2"/>
    <property type="match status" value="1"/>
</dbReference>
<evidence type="ECO:0000259" key="3">
    <source>
        <dbReference type="PROSITE" id="PS50977"/>
    </source>
</evidence>
<dbReference type="Proteomes" id="UP000006315">
    <property type="component" value="Unassembled WGS sequence"/>
</dbReference>
<gene>
    <name evidence="4" type="ORF">BAZO_06739</name>
</gene>
<dbReference type="EMBL" id="AJLR01000044">
    <property type="protein sequence ID" value="EKN67889.1"/>
    <property type="molecule type" value="Genomic_DNA"/>
</dbReference>
<dbReference type="RefSeq" id="WP_003330578.1">
    <property type="nucleotide sequence ID" value="NZ_AJLR01000044.1"/>
</dbReference>
<dbReference type="GO" id="GO:0003677">
    <property type="term" value="F:DNA binding"/>
    <property type="evidence" value="ECO:0007669"/>
    <property type="project" value="UniProtKB-UniRule"/>
</dbReference>
<sequence>MPKITFFNLAKDKRQLLIEALEQEFSRVPLYNASISNIVKAANIPRGSFYQYFEDKEDAYFFLLKEQILKNKENFILSLQKCDGDLFDTMTELYGLTVRELSKGENINFLKNVFLNMTHEIENKFNEIFHADGDIEHFKKISLLIKRDDLNVANDQELLHLMKIVITITLRNLIEKFAQNLSEKEAMNNYLIEIELLKKGLKKI</sequence>
<dbReference type="Gene3D" id="1.10.357.10">
    <property type="entry name" value="Tetracycline Repressor, domain 2"/>
    <property type="match status" value="1"/>
</dbReference>
<accession>K6DHV6</accession>
<dbReference type="PATRIC" id="fig|1131731.3.peg.1412"/>
<comment type="caution">
    <text evidence="4">The sequence shown here is derived from an EMBL/GenBank/DDBJ whole genome shotgun (WGS) entry which is preliminary data.</text>
</comment>
<protein>
    <submittedName>
        <fullName evidence="4">Transcriptional regulator</fullName>
    </submittedName>
</protein>
<feature type="domain" description="HTH tetR-type" evidence="3">
    <location>
        <begin position="11"/>
        <end position="71"/>
    </location>
</feature>
<dbReference type="GeneID" id="89467984"/>
<dbReference type="Pfam" id="PF00440">
    <property type="entry name" value="TetR_N"/>
    <property type="match status" value="1"/>
</dbReference>
<dbReference type="STRING" id="1131731.BAZO_06739"/>